<dbReference type="RefSeq" id="XP_041425409.1">
    <property type="nucleotide sequence ID" value="XM_041569475.1"/>
</dbReference>
<protein>
    <submittedName>
        <fullName evidence="6">Scavenger receptor cysteine-rich domain-containing group B protein-like</fullName>
    </submittedName>
</protein>
<keyword evidence="1 2" id="KW-1015">Disulfide bond</keyword>
<dbReference type="KEGG" id="xla:121395603"/>
<feature type="disulfide bond" evidence="2">
    <location>
        <begin position="90"/>
        <end position="100"/>
    </location>
</feature>
<evidence type="ECO:0000256" key="2">
    <source>
        <dbReference type="PROSITE-ProRule" id="PRU00196"/>
    </source>
</evidence>
<keyword evidence="5" id="KW-1185">Reference proteome</keyword>
<accession>A0A8J1L8W6</accession>
<proteinExistence type="predicted"/>
<feature type="signal peptide" evidence="3">
    <location>
        <begin position="1"/>
        <end position="20"/>
    </location>
</feature>
<comment type="caution">
    <text evidence="2">Lacks conserved residue(s) required for the propagation of feature annotation.</text>
</comment>
<organism evidence="5 6">
    <name type="scientific">Xenopus laevis</name>
    <name type="common">African clawed frog</name>
    <dbReference type="NCBI Taxonomy" id="8355"/>
    <lineage>
        <taxon>Eukaryota</taxon>
        <taxon>Metazoa</taxon>
        <taxon>Chordata</taxon>
        <taxon>Craniata</taxon>
        <taxon>Vertebrata</taxon>
        <taxon>Euteleostomi</taxon>
        <taxon>Amphibia</taxon>
        <taxon>Batrachia</taxon>
        <taxon>Anura</taxon>
        <taxon>Pipoidea</taxon>
        <taxon>Pipidae</taxon>
        <taxon>Xenopodinae</taxon>
        <taxon>Xenopus</taxon>
        <taxon>Xenopus</taxon>
    </lineage>
</organism>
<gene>
    <name evidence="6" type="primary">LOC121395603</name>
</gene>
<dbReference type="OrthoDB" id="536948at2759"/>
<evidence type="ECO:0000256" key="1">
    <source>
        <dbReference type="ARBA" id="ARBA00023157"/>
    </source>
</evidence>
<dbReference type="GeneID" id="121395603"/>
<dbReference type="GO" id="GO:0016020">
    <property type="term" value="C:membrane"/>
    <property type="evidence" value="ECO:0007669"/>
    <property type="project" value="InterPro"/>
</dbReference>
<sequence length="174" mass="19627">MRVCVIFCAVWAALLRSVDLQVRLVGPSPCEGRVEIFYAQKWGTICYHMWDMIEAEVVCRELNCGTATETTTDGKYGPGGVYSGLDSFQCKGNETQLLQCAYLIDRHEHSFLADCGVKCSGFMTWEWFLKYKIRSDSALEGVNITVLQNAVVSAISGLSRQTILQVKYWKMRSK</sequence>
<evidence type="ECO:0000259" key="4">
    <source>
        <dbReference type="PROSITE" id="PS50287"/>
    </source>
</evidence>
<dbReference type="InterPro" id="IPR036772">
    <property type="entry name" value="SRCR-like_dom_sf"/>
</dbReference>
<dbReference type="Gene3D" id="3.10.250.10">
    <property type="entry name" value="SRCR-like domain"/>
    <property type="match status" value="1"/>
</dbReference>
<dbReference type="AlphaFoldDB" id="A0A8J1L8W6"/>
<dbReference type="PRINTS" id="PR00258">
    <property type="entry name" value="SPERACTRCPTR"/>
</dbReference>
<reference evidence="6" key="1">
    <citation type="submission" date="2025-08" db="UniProtKB">
        <authorList>
            <consortium name="RefSeq"/>
        </authorList>
    </citation>
    <scope>IDENTIFICATION</scope>
    <source>
        <strain evidence="6">J_2021</strain>
        <tissue evidence="6">Erythrocytes</tissue>
    </source>
</reference>
<dbReference type="InterPro" id="IPR001190">
    <property type="entry name" value="SRCR"/>
</dbReference>
<feature type="domain" description="SRCR" evidence="4">
    <location>
        <begin position="22"/>
        <end position="120"/>
    </location>
</feature>
<dbReference type="PROSITE" id="PS50287">
    <property type="entry name" value="SRCR_2"/>
    <property type="match status" value="1"/>
</dbReference>
<dbReference type="SMART" id="SM00202">
    <property type="entry name" value="SR"/>
    <property type="match status" value="1"/>
</dbReference>
<dbReference type="SUPFAM" id="SSF56487">
    <property type="entry name" value="SRCR-like"/>
    <property type="match status" value="1"/>
</dbReference>
<dbReference type="FunFam" id="3.10.250.10:FF:000009">
    <property type="entry name" value="WC1"/>
    <property type="match status" value="1"/>
</dbReference>
<dbReference type="Pfam" id="PF00530">
    <property type="entry name" value="SRCR"/>
    <property type="match status" value="1"/>
</dbReference>
<dbReference type="PANTHER" id="PTHR48071:SF26">
    <property type="entry name" value="ANTIGEN WC1.1-LIKE"/>
    <property type="match status" value="1"/>
</dbReference>
<evidence type="ECO:0000313" key="5">
    <source>
        <dbReference type="Proteomes" id="UP000186698"/>
    </source>
</evidence>
<dbReference type="PANTHER" id="PTHR48071">
    <property type="entry name" value="SRCR DOMAIN-CONTAINING PROTEIN"/>
    <property type="match status" value="1"/>
</dbReference>
<evidence type="ECO:0000313" key="6">
    <source>
        <dbReference type="RefSeq" id="XP_041425409.1"/>
    </source>
</evidence>
<evidence type="ECO:0000256" key="3">
    <source>
        <dbReference type="SAM" id="SignalP"/>
    </source>
</evidence>
<dbReference type="Proteomes" id="UP000186698">
    <property type="component" value="Chromosome 7L"/>
</dbReference>
<feature type="chain" id="PRO_5035253423" evidence="3">
    <location>
        <begin position="21"/>
        <end position="174"/>
    </location>
</feature>
<name>A0A8J1L8W6_XENLA</name>
<keyword evidence="3" id="KW-0732">Signal</keyword>